<proteinExistence type="predicted"/>
<name>D9PZ72_ACIS3</name>
<evidence type="ECO:0000313" key="3">
    <source>
        <dbReference type="Proteomes" id="UP000000346"/>
    </source>
</evidence>
<dbReference type="InterPro" id="IPR021741">
    <property type="entry name" value="DUF3311"/>
</dbReference>
<dbReference type="AlphaFoldDB" id="D9PZ72"/>
<dbReference type="Pfam" id="PF11755">
    <property type="entry name" value="DUF3311"/>
    <property type="match status" value="1"/>
</dbReference>
<protein>
    <recommendedName>
        <fullName evidence="4">DUF3311 domain-containing protein</fullName>
    </recommendedName>
</protein>
<sequence length="56" mass="6252">MLLLLAPLVMILPVPLYNRASPELLGIPFFYWYQLAWLLVLSACLVMASRCGGEPS</sequence>
<feature type="transmembrane region" description="Helical" evidence="1">
    <location>
        <begin position="30"/>
        <end position="48"/>
    </location>
</feature>
<evidence type="ECO:0000256" key="1">
    <source>
        <dbReference type="SAM" id="Phobius"/>
    </source>
</evidence>
<accession>D9PZ72</accession>
<dbReference type="HOGENOM" id="CLU_183045_1_1_2"/>
<reference evidence="2 3" key="1">
    <citation type="journal article" date="2010" name="Appl. Environ. Microbiol.">
        <title>The genome sequence of the crenarchaeon Acidilobus saccharovorans supports a new order, Acidilobales, and suggests an important ecological role in terrestrial acidic hot springs.</title>
        <authorList>
            <person name="Mardanov A.V."/>
            <person name="Svetlitchnyi V.A."/>
            <person name="Beletsky A.V."/>
            <person name="Prokofeva M.I."/>
            <person name="Bonch-Osmolovskaya E.A."/>
            <person name="Ravin N.V."/>
            <person name="Skryabin K.G."/>
        </authorList>
    </citation>
    <scope>NUCLEOTIDE SEQUENCE [LARGE SCALE GENOMIC DNA]</scope>
    <source>
        <strain evidence="3">DSM 16705 / JCM 18335 / VKM B-2471 / 345-15</strain>
    </source>
</reference>
<dbReference type="InParanoid" id="D9PZ72"/>
<evidence type="ECO:0000313" key="2">
    <source>
        <dbReference type="EMBL" id="ADL19859.1"/>
    </source>
</evidence>
<keyword evidence="3" id="KW-1185">Reference proteome</keyword>
<dbReference type="eggNOG" id="arCOG03694">
    <property type="taxonomic scope" value="Archaea"/>
</dbReference>
<organism evidence="2 3">
    <name type="scientific">Acidilobus saccharovorans (strain DSM 16705 / JCM 18335 / VKM B-2471 / 345-15)</name>
    <dbReference type="NCBI Taxonomy" id="666510"/>
    <lineage>
        <taxon>Archaea</taxon>
        <taxon>Thermoproteota</taxon>
        <taxon>Thermoprotei</taxon>
        <taxon>Acidilobales</taxon>
        <taxon>Acidilobaceae</taxon>
        <taxon>Acidilobus</taxon>
    </lineage>
</organism>
<keyword evidence="1" id="KW-0812">Transmembrane</keyword>
<dbReference type="STRING" id="666510.ASAC_1454"/>
<dbReference type="Proteomes" id="UP000000346">
    <property type="component" value="Chromosome"/>
</dbReference>
<gene>
    <name evidence="2" type="ordered locus">ASAC_1454</name>
</gene>
<dbReference type="EMBL" id="CP001742">
    <property type="protein sequence ID" value="ADL19859.1"/>
    <property type="molecule type" value="Genomic_DNA"/>
</dbReference>
<evidence type="ECO:0008006" key="4">
    <source>
        <dbReference type="Google" id="ProtNLM"/>
    </source>
</evidence>
<dbReference type="KEGG" id="asc:ASAC_1454"/>
<keyword evidence="1" id="KW-1133">Transmembrane helix</keyword>
<keyword evidence="1" id="KW-0472">Membrane</keyword>